<accession>A0A4U5NYH0</accession>
<feature type="region of interest" description="Disordered" evidence="1">
    <location>
        <begin position="1"/>
        <end position="48"/>
    </location>
</feature>
<reference evidence="3 4" key="2">
    <citation type="journal article" date="2019" name="G3 (Bethesda)">
        <title>Hybrid Assembly of the Genome of the Entomopathogenic Nematode Steinernema carpocapsae Identifies the X-Chromosome.</title>
        <authorList>
            <person name="Serra L."/>
            <person name="Macchietto M."/>
            <person name="Macias-Munoz A."/>
            <person name="McGill C.J."/>
            <person name="Rodriguez I.M."/>
            <person name="Rodriguez B."/>
            <person name="Murad R."/>
            <person name="Mortazavi A."/>
        </authorList>
    </citation>
    <scope>NUCLEOTIDE SEQUENCE [LARGE SCALE GENOMIC DNA]</scope>
    <source>
        <strain evidence="3 4">ALL</strain>
    </source>
</reference>
<dbReference type="SUPFAM" id="SSF56112">
    <property type="entry name" value="Protein kinase-like (PK-like)"/>
    <property type="match status" value="1"/>
</dbReference>
<dbReference type="GO" id="GO:0004672">
    <property type="term" value="F:protein kinase activity"/>
    <property type="evidence" value="ECO:0007669"/>
    <property type="project" value="InterPro"/>
</dbReference>
<protein>
    <recommendedName>
        <fullName evidence="2">Protein kinase domain-containing protein</fullName>
    </recommendedName>
</protein>
<dbReference type="InterPro" id="IPR050235">
    <property type="entry name" value="CK1_Ser-Thr_kinase"/>
</dbReference>
<feature type="domain" description="Protein kinase" evidence="2">
    <location>
        <begin position="89"/>
        <end position="333"/>
    </location>
</feature>
<gene>
    <name evidence="3" type="ORF">L596_012856</name>
</gene>
<feature type="compositionally biased region" description="Polar residues" evidence="1">
    <location>
        <begin position="19"/>
        <end position="32"/>
    </location>
</feature>
<proteinExistence type="predicted"/>
<dbReference type="InterPro" id="IPR011009">
    <property type="entry name" value="Kinase-like_dom_sf"/>
</dbReference>
<organism evidence="3 4">
    <name type="scientific">Steinernema carpocapsae</name>
    <name type="common">Entomopathogenic nematode</name>
    <dbReference type="NCBI Taxonomy" id="34508"/>
    <lineage>
        <taxon>Eukaryota</taxon>
        <taxon>Metazoa</taxon>
        <taxon>Ecdysozoa</taxon>
        <taxon>Nematoda</taxon>
        <taxon>Chromadorea</taxon>
        <taxon>Rhabditida</taxon>
        <taxon>Tylenchina</taxon>
        <taxon>Panagrolaimomorpha</taxon>
        <taxon>Strongyloidoidea</taxon>
        <taxon>Steinernematidae</taxon>
        <taxon>Steinernema</taxon>
    </lineage>
</organism>
<dbReference type="OrthoDB" id="5979581at2759"/>
<dbReference type="STRING" id="34508.A0A4U5NYH0"/>
<evidence type="ECO:0000256" key="1">
    <source>
        <dbReference type="SAM" id="MobiDB-lite"/>
    </source>
</evidence>
<dbReference type="Proteomes" id="UP000298663">
    <property type="component" value="Unassembled WGS sequence"/>
</dbReference>
<dbReference type="Gene3D" id="1.10.510.10">
    <property type="entry name" value="Transferase(Phosphotransferase) domain 1"/>
    <property type="match status" value="1"/>
</dbReference>
<dbReference type="AlphaFoldDB" id="A0A4U5NYH0"/>
<reference evidence="3 4" key="1">
    <citation type="journal article" date="2015" name="Genome Biol.">
        <title>Comparative genomics of Steinernema reveals deeply conserved gene regulatory networks.</title>
        <authorList>
            <person name="Dillman A.R."/>
            <person name="Macchietto M."/>
            <person name="Porter C.F."/>
            <person name="Rogers A."/>
            <person name="Williams B."/>
            <person name="Antoshechkin I."/>
            <person name="Lee M.M."/>
            <person name="Goodwin Z."/>
            <person name="Lu X."/>
            <person name="Lewis E.E."/>
            <person name="Goodrich-Blair H."/>
            <person name="Stock S.P."/>
            <person name="Adams B.J."/>
            <person name="Sternberg P.W."/>
            <person name="Mortazavi A."/>
        </authorList>
    </citation>
    <scope>NUCLEOTIDE SEQUENCE [LARGE SCALE GENOMIC DNA]</scope>
    <source>
        <strain evidence="3 4">ALL</strain>
    </source>
</reference>
<dbReference type="PANTHER" id="PTHR11909">
    <property type="entry name" value="CASEIN KINASE-RELATED"/>
    <property type="match status" value="1"/>
</dbReference>
<evidence type="ECO:0000313" key="3">
    <source>
        <dbReference type="EMBL" id="TKR88648.1"/>
    </source>
</evidence>
<dbReference type="InterPro" id="IPR000719">
    <property type="entry name" value="Prot_kinase_dom"/>
</dbReference>
<evidence type="ECO:0000313" key="4">
    <source>
        <dbReference type="Proteomes" id="UP000298663"/>
    </source>
</evidence>
<name>A0A4U5NYH0_STECR</name>
<evidence type="ECO:0000259" key="2">
    <source>
        <dbReference type="SMART" id="SM00220"/>
    </source>
</evidence>
<comment type="caution">
    <text evidence="3">The sequence shown here is derived from an EMBL/GenBank/DDBJ whole genome shotgun (WGS) entry which is preliminary data.</text>
</comment>
<sequence>MVNENNLKSVPAVDHSGKNKNSGNQTESSHIKSASLKRKQGTLDHNEKQDARCDLTPFYTAKELLKPFCQKGNVAQVAEGVVSADEALVGDFGIVRCQLSSLPEHHKLQLKYEKRSLRFRLLKTEVAVLIRAKVTQNGRFFPHVYTRGLLSGTHIFYVTDFPGNNLAVQRVVCGGRFDTTTTFRLAASTLNCIRTLHKMGYVHRDIRPNVFTVSVFPNSNRILLSFLGMCREMPIEKREWKRRHQMPFLGTVQFCSRGNHLQLDHVFADDLESWFYMACEWIHPAALPWAKEADKDDALRAKEDFMTAEKGFKEALKRCPDLPPEFVDVLHYVNSVSGEFVVPRLDLSTTSSRRSRRG</sequence>
<keyword evidence="4" id="KW-1185">Reference proteome</keyword>
<dbReference type="GO" id="GO:0005524">
    <property type="term" value="F:ATP binding"/>
    <property type="evidence" value="ECO:0007669"/>
    <property type="project" value="InterPro"/>
</dbReference>
<dbReference type="EMBL" id="AZBU02000003">
    <property type="protein sequence ID" value="TKR88648.1"/>
    <property type="molecule type" value="Genomic_DNA"/>
</dbReference>
<dbReference type="SMART" id="SM00220">
    <property type="entry name" value="S_TKc"/>
    <property type="match status" value="1"/>
</dbReference>